<dbReference type="SUPFAM" id="SSF52540">
    <property type="entry name" value="P-loop containing nucleoside triphosphate hydrolases"/>
    <property type="match status" value="1"/>
</dbReference>
<comment type="caution">
    <text evidence="3">The sequence shown here is derived from an EMBL/GenBank/DDBJ whole genome shotgun (WGS) entry which is preliminary data.</text>
</comment>
<organism evidence="3 4">
    <name type="scientific">Brassica cretica</name>
    <name type="common">Mustard</name>
    <dbReference type="NCBI Taxonomy" id="69181"/>
    <lineage>
        <taxon>Eukaryota</taxon>
        <taxon>Viridiplantae</taxon>
        <taxon>Streptophyta</taxon>
        <taxon>Embryophyta</taxon>
        <taxon>Tracheophyta</taxon>
        <taxon>Spermatophyta</taxon>
        <taxon>Magnoliopsida</taxon>
        <taxon>eudicotyledons</taxon>
        <taxon>Gunneridae</taxon>
        <taxon>Pentapetalae</taxon>
        <taxon>rosids</taxon>
        <taxon>malvids</taxon>
        <taxon>Brassicales</taxon>
        <taxon>Brassicaceae</taxon>
        <taxon>Brassiceae</taxon>
        <taxon>Brassica</taxon>
    </lineage>
</organism>
<dbReference type="PANTHER" id="PTHR23070">
    <property type="entry name" value="BCS1 AAA-TYPE ATPASE"/>
    <property type="match status" value="1"/>
</dbReference>
<dbReference type="InterPro" id="IPR003959">
    <property type="entry name" value="ATPase_AAA_core"/>
</dbReference>
<dbReference type="EMBL" id="QGKX02000996">
    <property type="protein sequence ID" value="KAF3560503.1"/>
    <property type="molecule type" value="Genomic_DNA"/>
</dbReference>
<evidence type="ECO:0000313" key="3">
    <source>
        <dbReference type="EMBL" id="KAF3560503.1"/>
    </source>
</evidence>
<accession>A0A8S9RA33</accession>
<evidence type="ECO:0000256" key="1">
    <source>
        <dbReference type="ARBA" id="ARBA00022729"/>
    </source>
</evidence>
<dbReference type="SMART" id="SM00768">
    <property type="entry name" value="X8"/>
    <property type="match status" value="1"/>
</dbReference>
<sequence length="478" mass="54844">MEGGSCYDPNTPLNHASVAMNLYYQAQGRHQRDCYFEGSGLITVIDPSYACCKYQYLKSPLFCIDFLGSCGLYIIMIKLIKSMFQAITRPIQYLIISYLRYVSGSPSLTDTKHDHYVTTLVIEHSYKFVRENILYSSTHAYVFNKLGIIHPVNYHVGELTLADSYQGIELSWRIFYNKSIGRESFELRFDKRHKDLVYNSYLPYVESTAKEMTTIPEVHIYSHSFDTWETKPLEHHSTFETIAMKEELKRGLIHDLDMFVRRKDLYDRAGRPWTRSYLLYGPPGTGKTSLVVAMAKYLNFDVYDLQLSRAVESYFNPRKLLSGVMNNSILLVEDIDEGSTVLALSNLLSSLTLGTPWGEARIVIFTTKNKDMIDPTLLSRMSMKIYMGHCCFEGFKVLASTYLGLSHVDNDEPHRLYPDIKRLIDGQVITPAQVTVELMESEDVDVVLEGLVRTLESLTSDKIDDEDEEKHLACLRDL</sequence>
<name>A0A8S9RA33_BRACR</name>
<dbReference type="Pfam" id="PF07983">
    <property type="entry name" value="X8"/>
    <property type="match status" value="1"/>
</dbReference>
<protein>
    <recommendedName>
        <fullName evidence="2">X8 domain-containing protein</fullName>
    </recommendedName>
</protein>
<dbReference type="InterPro" id="IPR058017">
    <property type="entry name" value="At3g28540-like_C"/>
</dbReference>
<proteinExistence type="predicted"/>
<reference evidence="3" key="1">
    <citation type="submission" date="2019-12" db="EMBL/GenBank/DDBJ databases">
        <title>Genome sequencing and annotation of Brassica cretica.</title>
        <authorList>
            <person name="Studholme D.J."/>
            <person name="Sarris P."/>
        </authorList>
    </citation>
    <scope>NUCLEOTIDE SEQUENCE</scope>
    <source>
        <strain evidence="3">PFS-109/04</strain>
        <tissue evidence="3">Leaf</tissue>
    </source>
</reference>
<dbReference type="Proteomes" id="UP000712600">
    <property type="component" value="Unassembled WGS sequence"/>
</dbReference>
<gene>
    <name evidence="3" type="ORF">F2Q69_00017961</name>
</gene>
<dbReference type="Gene3D" id="6.10.280.40">
    <property type="match status" value="1"/>
</dbReference>
<dbReference type="InterPro" id="IPR050747">
    <property type="entry name" value="Mitochondrial_chaperone_BCS1"/>
</dbReference>
<evidence type="ECO:0000259" key="2">
    <source>
        <dbReference type="SMART" id="SM00768"/>
    </source>
</evidence>
<evidence type="ECO:0000313" key="4">
    <source>
        <dbReference type="Proteomes" id="UP000712600"/>
    </source>
</evidence>
<keyword evidence="1" id="KW-0732">Signal</keyword>
<dbReference type="InterPro" id="IPR012946">
    <property type="entry name" value="X8"/>
</dbReference>
<feature type="domain" description="X8" evidence="2">
    <location>
        <begin position="1"/>
        <end position="54"/>
    </location>
</feature>
<dbReference type="AlphaFoldDB" id="A0A8S9RA33"/>
<dbReference type="Pfam" id="PF25568">
    <property type="entry name" value="AAA_lid_At3g28540"/>
    <property type="match status" value="1"/>
</dbReference>
<dbReference type="GO" id="GO:0016887">
    <property type="term" value="F:ATP hydrolysis activity"/>
    <property type="evidence" value="ECO:0007669"/>
    <property type="project" value="InterPro"/>
</dbReference>
<dbReference type="GO" id="GO:0005524">
    <property type="term" value="F:ATP binding"/>
    <property type="evidence" value="ECO:0007669"/>
    <property type="project" value="InterPro"/>
</dbReference>
<dbReference type="InterPro" id="IPR027417">
    <property type="entry name" value="P-loop_NTPase"/>
</dbReference>
<dbReference type="Gene3D" id="3.40.50.300">
    <property type="entry name" value="P-loop containing nucleotide triphosphate hydrolases"/>
    <property type="match status" value="1"/>
</dbReference>
<dbReference type="Pfam" id="PF00004">
    <property type="entry name" value="AAA"/>
    <property type="match status" value="1"/>
</dbReference>